<dbReference type="Proteomes" id="UP000230131">
    <property type="component" value="Unassembled WGS sequence"/>
</dbReference>
<dbReference type="PANTHER" id="PTHR28055:SF1">
    <property type="entry name" value="ALTERED INHERITANCE OF MITOCHONDRIA PROTEIN 41, MITOCHONDRIAL"/>
    <property type="match status" value="1"/>
</dbReference>
<accession>A0A2M7B816</accession>
<dbReference type="Gene3D" id="1.10.1510.10">
    <property type="entry name" value="Uncharacterised protein YqeY/AIM41 PF09424, N-terminal domain"/>
    <property type="match status" value="1"/>
</dbReference>
<name>A0A2M7B816_9BACT</name>
<dbReference type="EMBL" id="PEVH01000023">
    <property type="protein sequence ID" value="PIU99256.1"/>
    <property type="molecule type" value="Genomic_DNA"/>
</dbReference>
<dbReference type="Pfam" id="PF09424">
    <property type="entry name" value="YqeY"/>
    <property type="match status" value="1"/>
</dbReference>
<dbReference type="GO" id="GO:0016884">
    <property type="term" value="F:carbon-nitrogen ligase activity, with glutamine as amido-N-donor"/>
    <property type="evidence" value="ECO:0007669"/>
    <property type="project" value="InterPro"/>
</dbReference>
<keyword evidence="1" id="KW-0808">Transferase</keyword>
<sequence>MLHQKISNDLKEALKGGNQTKISTLRMVLSSLHNKEIEKKGKGQEPKLTEEETIEVLMNEAKKRKESNEAYLKGNRNDLADKEKKELEIITVYLPKQLSEEEIKKIVQETIQKIGAQSEKDFGKVMGLLMKELKGKADTKLVSQIVKKSLEGFSG</sequence>
<dbReference type="GO" id="GO:0016740">
    <property type="term" value="F:transferase activity"/>
    <property type="evidence" value="ECO:0007669"/>
    <property type="project" value="UniProtKB-KW"/>
</dbReference>
<dbReference type="InterPro" id="IPR019004">
    <property type="entry name" value="YqeY/Aim41"/>
</dbReference>
<proteinExistence type="predicted"/>
<evidence type="ECO:0000313" key="1">
    <source>
        <dbReference type="EMBL" id="PIU99256.1"/>
    </source>
</evidence>
<dbReference type="InterPro" id="IPR023168">
    <property type="entry name" value="GatB_Yqey_C_2"/>
</dbReference>
<dbReference type="InterPro" id="IPR042184">
    <property type="entry name" value="YqeY/Aim41_N"/>
</dbReference>
<comment type="caution">
    <text evidence="1">The sequence shown here is derived from an EMBL/GenBank/DDBJ whole genome shotgun (WGS) entry which is preliminary data.</text>
</comment>
<organism evidence="1 2">
    <name type="scientific">Candidatus Wolfebacteria bacterium CG03_land_8_20_14_0_80_36_15</name>
    <dbReference type="NCBI Taxonomy" id="1975067"/>
    <lineage>
        <taxon>Bacteria</taxon>
        <taxon>Candidatus Wolfeibacteriota</taxon>
    </lineage>
</organism>
<dbReference type="PANTHER" id="PTHR28055">
    <property type="entry name" value="ALTERED INHERITANCE OF MITOCHONDRIA PROTEIN 41, MITOCHONDRIAL"/>
    <property type="match status" value="1"/>
</dbReference>
<dbReference type="AlphaFoldDB" id="A0A2M7B816"/>
<dbReference type="Gene3D" id="1.10.10.410">
    <property type="match status" value="1"/>
</dbReference>
<dbReference type="InterPro" id="IPR003789">
    <property type="entry name" value="Asn/Gln_tRNA_amidoTrase-B-like"/>
</dbReference>
<reference evidence="2" key="1">
    <citation type="submission" date="2017-09" db="EMBL/GenBank/DDBJ databases">
        <title>Depth-based differentiation of microbial function through sediment-hosted aquifers and enrichment of novel symbionts in the deep terrestrial subsurface.</title>
        <authorList>
            <person name="Probst A.J."/>
            <person name="Ladd B."/>
            <person name="Jarett J.K."/>
            <person name="Geller-Mcgrath D.E."/>
            <person name="Sieber C.M.K."/>
            <person name="Emerson J.B."/>
            <person name="Anantharaman K."/>
            <person name="Thomas B.C."/>
            <person name="Malmstrom R."/>
            <person name="Stieglmeier M."/>
            <person name="Klingl A."/>
            <person name="Woyke T."/>
            <person name="Ryan C.M."/>
            <person name="Banfield J.F."/>
        </authorList>
    </citation>
    <scope>NUCLEOTIDE SEQUENCE [LARGE SCALE GENOMIC DNA]</scope>
</reference>
<dbReference type="SUPFAM" id="SSF89095">
    <property type="entry name" value="GatB/YqeY motif"/>
    <property type="match status" value="1"/>
</dbReference>
<protein>
    <submittedName>
        <fullName evidence="1">Glutamyl-tRNA amidotransferase</fullName>
    </submittedName>
</protein>
<gene>
    <name evidence="1" type="ORF">COS59_00760</name>
</gene>
<evidence type="ECO:0000313" key="2">
    <source>
        <dbReference type="Proteomes" id="UP000230131"/>
    </source>
</evidence>